<evidence type="ECO:0000256" key="9">
    <source>
        <dbReference type="SAM" id="SignalP"/>
    </source>
</evidence>
<dbReference type="InterPro" id="IPR034216">
    <property type="entry name" value="C5a_Peptidase"/>
</dbReference>
<dbReference type="EC" id="3.4.21.96" evidence="12"/>
<dbReference type="PANTHER" id="PTHR43806:SF11">
    <property type="entry name" value="CEREVISIN-RELATED"/>
    <property type="match status" value="1"/>
</dbReference>
<keyword evidence="4" id="KW-0677">Repeat</keyword>
<dbReference type="RefSeq" id="WP_111823754.1">
    <property type="nucleotide sequence ID" value="NZ_CBDERX010000081.1"/>
</dbReference>
<dbReference type="InterPro" id="IPR023828">
    <property type="entry name" value="Peptidase_S8_Ser-AS"/>
</dbReference>
<evidence type="ECO:0000256" key="7">
    <source>
        <dbReference type="PIRSR" id="PIRSR615500-1"/>
    </source>
</evidence>
<dbReference type="GeneID" id="93758847"/>
<evidence type="ECO:0000256" key="1">
    <source>
        <dbReference type="ARBA" id="ARBA00011073"/>
    </source>
</evidence>
<dbReference type="InterPro" id="IPR010435">
    <property type="entry name" value="C5a/SBT2-like_Fn3"/>
</dbReference>
<evidence type="ECO:0000259" key="11">
    <source>
        <dbReference type="Pfam" id="PF06280"/>
    </source>
</evidence>
<accession>A0A2X0U3H2</accession>
<gene>
    <name evidence="12" type="primary">prtP_8</name>
    <name evidence="12" type="ORF">NCTC9935_01225</name>
</gene>
<keyword evidence="3 9" id="KW-0732">Signal</keyword>
<dbReference type="GO" id="GO:0016020">
    <property type="term" value="C:membrane"/>
    <property type="evidence" value="ECO:0007669"/>
    <property type="project" value="InterPro"/>
</dbReference>
<protein>
    <submittedName>
        <fullName evidence="12">PIII-type proteinase</fullName>
        <ecNumber evidence="12">3.4.21.96</ecNumber>
    </submittedName>
</protein>
<feature type="signal peptide" evidence="9">
    <location>
        <begin position="1"/>
        <end position="28"/>
    </location>
</feature>
<evidence type="ECO:0000313" key="12">
    <source>
        <dbReference type="EMBL" id="SPT55716.1"/>
    </source>
</evidence>
<dbReference type="Pfam" id="PF01473">
    <property type="entry name" value="Choline_bind_1"/>
    <property type="match status" value="1"/>
</dbReference>
<dbReference type="SUPFAM" id="SSF52743">
    <property type="entry name" value="Subtilisin-like"/>
    <property type="match status" value="1"/>
</dbReference>
<dbReference type="PRINTS" id="PR00723">
    <property type="entry name" value="SUBTILISIN"/>
</dbReference>
<dbReference type="InterPro" id="IPR036852">
    <property type="entry name" value="Peptidase_S8/S53_dom_sf"/>
</dbReference>
<feature type="domain" description="Peptidase S8/S53" evidence="10">
    <location>
        <begin position="207"/>
        <end position="650"/>
    </location>
</feature>
<feature type="domain" description="C5a peptidase/Subtilisin-like protease SBT2-like Fn3-like" evidence="11">
    <location>
        <begin position="726"/>
        <end position="842"/>
    </location>
</feature>
<dbReference type="EMBL" id="UAPR01000003">
    <property type="protein sequence ID" value="SPT55716.1"/>
    <property type="molecule type" value="Genomic_DNA"/>
</dbReference>
<dbReference type="GO" id="GO:0004252">
    <property type="term" value="F:serine-type endopeptidase activity"/>
    <property type="evidence" value="ECO:0007669"/>
    <property type="project" value="UniProtKB-UniRule"/>
</dbReference>
<dbReference type="InterPro" id="IPR000209">
    <property type="entry name" value="Peptidase_S8/S53_dom"/>
</dbReference>
<evidence type="ECO:0000256" key="3">
    <source>
        <dbReference type="ARBA" id="ARBA00022729"/>
    </source>
</evidence>
<dbReference type="Pfam" id="PF19127">
    <property type="entry name" value="Choline_bind_3"/>
    <property type="match status" value="2"/>
</dbReference>
<dbReference type="PROSITE" id="PS51892">
    <property type="entry name" value="SUBTILASE"/>
    <property type="match status" value="1"/>
</dbReference>
<dbReference type="InterPro" id="IPR018337">
    <property type="entry name" value="Cell_wall/Cho-bd_repeat"/>
</dbReference>
<evidence type="ECO:0000259" key="10">
    <source>
        <dbReference type="Pfam" id="PF00082"/>
    </source>
</evidence>
<dbReference type="Gene3D" id="3.40.50.200">
    <property type="entry name" value="Peptidase S8/S53 domain"/>
    <property type="match status" value="1"/>
</dbReference>
<name>A0A2X0U3H2_9ACTO</name>
<evidence type="ECO:0000313" key="13">
    <source>
        <dbReference type="Proteomes" id="UP000250192"/>
    </source>
</evidence>
<comment type="similarity">
    <text evidence="1 8">Belongs to the peptidase S8 family.</text>
</comment>
<dbReference type="Gene3D" id="2.10.270.10">
    <property type="entry name" value="Cholin Binding"/>
    <property type="match status" value="3"/>
</dbReference>
<dbReference type="Proteomes" id="UP000250192">
    <property type="component" value="Unassembled WGS sequence"/>
</dbReference>
<evidence type="ECO:0000256" key="4">
    <source>
        <dbReference type="ARBA" id="ARBA00022737"/>
    </source>
</evidence>
<sequence length="1326" mass="140470">MSQRPIPVLALVATGALTLSGVNSPTFAATTAPGDVLPAAPASSPKDQPGTQVEDVLLSVRQADAGGLTLPDASNTRESVDDTPTTIIVQLEEGDAGVPWHRRVFGLSSSTKHDEVKARISSAVADIVPGAQTTTVRDYSHAFDGFAIEAPGSALAAIQATDGVKAAFIERVRATMDTSADGAGNPTLKNASSLAMTRANEATQKGDRQVIEVIDSGLQLDHDAFSGSMDGVDVRMTAADVAAFTSTLAHGKTGTYVNSKIPFAYDYADNDADVVPHSAKDLSHGTHVTAIAAANGDVLQGTAPHAQIVVAKVTSDANGSLTDSAILAALDDALVIKPDVINLSLGDDAGMSSEAGTIFADVYKALADAGITVNAAAGNAFSNAYGNNSGQNKPFATDPDTGTLGEPASYKSTLAVASIDNQEALPYVELGDRKIAYRNALDDRGENVPGLRDIVDKNYRVVFAGAGGSDELEHLTGSDLSDVIVLENKGGTDTRSGQTMTDELKASHLAALSHAPAALMIADTDEAETPYQALVGSTRTIPTVTISKMDAKAIIEAIADADGADVFVRVTHSGVVLASNNPTASEFSSWGVAPDLTLKPEIAAPGGDILSAVLGNDYQRLSGTSMASPQVAGISALVRQRIATDPLFAGKSDADKSALVTNFLMGTARPLIDVELGDGSYYSPRKVGAGAVDALAATTASVYPTVIGAADPSRPKADLGDGTTGWTFQVQLSNLSDTAHTYTLGGQALSELAQEGILLEHSRNWVGEGISLAFSGEAVVEAGDAQQISVPARSSATVTVTVTPEADFITAAEENTPKGTFIDGAVTFASVDETPSLTVPYLGFYGSWGIPNVFDGKWSDNETTPVHVYRSALVNAHSSIPLGSLNPLSDKQYVNLVGKINPDRFIASRAGLANAPDEIVPLTGMLRSVPSVRLTYRNSAGQTVNSYTINRVRKSLYDLATGWTKPGEFSGEEPVFDGYDESGQALPDGRYTLTLEAATDGPSSQTHQMSYEFTLDTKAPVISNVTVHGEGEERTISFDVADDSPLTGIDFHESAGGAWYFRKLIEDDGEIQADGTHRYHCEVSVAELNRAWQEMGRTGEAPATSYLFAWDWGLNPAQQEVRLHSDPSPAPGPAPAPQAGEWKWNGVGWWYRYNDGTYPSNGVAVIDEGTYRFDERGYMRTGWVWESDSWYYHVSSGKQASGWVLDGMTWYYLDPTTGVMATGWVKDGPSWYYLMPGRGAMATGWLHDGGSWYYLSTASGAMVTGWLKDGGRWYYLSPGNGAMATGWLKDGDHWYYLTPGNGAMATGWQWIGWQWYRFADNGQWIG</sequence>
<feature type="chain" id="PRO_5015942683" evidence="9">
    <location>
        <begin position="29"/>
        <end position="1326"/>
    </location>
</feature>
<dbReference type="Pfam" id="PF06280">
    <property type="entry name" value="fn3_5"/>
    <property type="match status" value="1"/>
</dbReference>
<dbReference type="InterPro" id="IPR050131">
    <property type="entry name" value="Peptidase_S8_subtilisin-like"/>
</dbReference>
<evidence type="ECO:0000256" key="5">
    <source>
        <dbReference type="ARBA" id="ARBA00022801"/>
    </source>
</evidence>
<dbReference type="GO" id="GO:0006508">
    <property type="term" value="P:proteolysis"/>
    <property type="evidence" value="ECO:0007669"/>
    <property type="project" value="UniProtKB-KW"/>
</dbReference>
<keyword evidence="6 8" id="KW-0720">Serine protease</keyword>
<keyword evidence="5 8" id="KW-0378">Hydrolase</keyword>
<dbReference type="OrthoDB" id="614750at2"/>
<feature type="active site" description="Charge relay system" evidence="7 8">
    <location>
        <position position="215"/>
    </location>
</feature>
<dbReference type="PROSITE" id="PS00138">
    <property type="entry name" value="SUBTILASE_SER"/>
    <property type="match status" value="1"/>
</dbReference>
<reference evidence="12 13" key="1">
    <citation type="submission" date="2018-06" db="EMBL/GenBank/DDBJ databases">
        <authorList>
            <consortium name="Pathogen Informatics"/>
            <person name="Doyle S."/>
        </authorList>
    </citation>
    <scope>NUCLEOTIDE SEQUENCE [LARGE SCALE GENOMIC DNA]</scope>
    <source>
        <strain evidence="12 13">NCTC9935</strain>
    </source>
</reference>
<keyword evidence="2 8" id="KW-0645">Protease</keyword>
<feature type="active site" description="Charge relay system" evidence="7 8">
    <location>
        <position position="625"/>
    </location>
</feature>
<dbReference type="Pfam" id="PF00082">
    <property type="entry name" value="Peptidase_S8"/>
    <property type="match status" value="1"/>
</dbReference>
<dbReference type="Gene3D" id="3.50.30.30">
    <property type="match status" value="1"/>
</dbReference>
<evidence type="ECO:0000256" key="8">
    <source>
        <dbReference type="PROSITE-ProRule" id="PRU01240"/>
    </source>
</evidence>
<evidence type="ECO:0000256" key="6">
    <source>
        <dbReference type="ARBA" id="ARBA00022825"/>
    </source>
</evidence>
<dbReference type="InterPro" id="IPR015500">
    <property type="entry name" value="Peptidase_S8_subtilisin-rel"/>
</dbReference>
<proteinExistence type="inferred from homology"/>
<keyword evidence="13" id="KW-1185">Reference proteome</keyword>
<dbReference type="CDD" id="cd07475">
    <property type="entry name" value="Peptidases_S8_C5a_Peptidase"/>
    <property type="match status" value="1"/>
</dbReference>
<organism evidence="12 13">
    <name type="scientific">Schaalia odontolytica</name>
    <dbReference type="NCBI Taxonomy" id="1660"/>
    <lineage>
        <taxon>Bacteria</taxon>
        <taxon>Bacillati</taxon>
        <taxon>Actinomycetota</taxon>
        <taxon>Actinomycetes</taxon>
        <taxon>Actinomycetales</taxon>
        <taxon>Actinomycetaceae</taxon>
        <taxon>Schaalia</taxon>
    </lineage>
</organism>
<dbReference type="Gene3D" id="2.60.40.1710">
    <property type="entry name" value="Subtilisin-like superfamily"/>
    <property type="match status" value="1"/>
</dbReference>
<feature type="active site" description="Charge relay system" evidence="7 8">
    <location>
        <position position="284"/>
    </location>
</feature>
<dbReference type="PANTHER" id="PTHR43806">
    <property type="entry name" value="PEPTIDASE S8"/>
    <property type="match status" value="1"/>
</dbReference>
<evidence type="ECO:0000256" key="2">
    <source>
        <dbReference type="ARBA" id="ARBA00022670"/>
    </source>
</evidence>
<dbReference type="SUPFAM" id="SSF69360">
    <property type="entry name" value="Cell wall binding repeat"/>
    <property type="match status" value="1"/>
</dbReference>